<feature type="region of interest" description="Disordered" evidence="4">
    <location>
        <begin position="1"/>
        <end position="24"/>
    </location>
</feature>
<evidence type="ECO:0000259" key="5">
    <source>
        <dbReference type="PROSITE" id="PS50011"/>
    </source>
</evidence>
<dbReference type="OrthoDB" id="4062651at2759"/>
<reference evidence="6 7" key="1">
    <citation type="journal article" date="2017" name="Nature">
        <title>The Apostasia genome and the evolution of orchids.</title>
        <authorList>
            <person name="Zhang G.Q."/>
            <person name="Liu K.W."/>
            <person name="Li Z."/>
            <person name="Lohaus R."/>
            <person name="Hsiao Y.Y."/>
            <person name="Niu S.C."/>
            <person name="Wang J.Y."/>
            <person name="Lin Y.C."/>
            <person name="Xu Q."/>
            <person name="Chen L.J."/>
            <person name="Yoshida K."/>
            <person name="Fujiwara S."/>
            <person name="Wang Z.W."/>
            <person name="Zhang Y.Q."/>
            <person name="Mitsuda N."/>
            <person name="Wang M."/>
            <person name="Liu G.H."/>
            <person name="Pecoraro L."/>
            <person name="Huang H.X."/>
            <person name="Xiao X.J."/>
            <person name="Lin M."/>
            <person name="Wu X.Y."/>
            <person name="Wu W.L."/>
            <person name="Chen Y.Y."/>
            <person name="Chang S.B."/>
            <person name="Sakamoto S."/>
            <person name="Ohme-Takagi M."/>
            <person name="Yagi M."/>
            <person name="Zeng S.J."/>
            <person name="Shen C.Y."/>
            <person name="Yeh C.M."/>
            <person name="Luo Y.B."/>
            <person name="Tsai W.C."/>
            <person name="Van de Peer Y."/>
            <person name="Liu Z.J."/>
        </authorList>
    </citation>
    <scope>NUCLEOTIDE SEQUENCE [LARGE SCALE GENOMIC DNA]</scope>
    <source>
        <strain evidence="7">cv. Shenzhen</strain>
        <tissue evidence="6">Stem</tissue>
    </source>
</reference>
<dbReference type="EC" id="2.7.11.1" evidence="6"/>
<organism evidence="6 7">
    <name type="scientific">Apostasia shenzhenica</name>
    <dbReference type="NCBI Taxonomy" id="1088818"/>
    <lineage>
        <taxon>Eukaryota</taxon>
        <taxon>Viridiplantae</taxon>
        <taxon>Streptophyta</taxon>
        <taxon>Embryophyta</taxon>
        <taxon>Tracheophyta</taxon>
        <taxon>Spermatophyta</taxon>
        <taxon>Magnoliopsida</taxon>
        <taxon>Liliopsida</taxon>
        <taxon>Asparagales</taxon>
        <taxon>Orchidaceae</taxon>
        <taxon>Apostasioideae</taxon>
        <taxon>Apostasia</taxon>
    </lineage>
</organism>
<dbReference type="STRING" id="1088818.A0A2H9ZSI6"/>
<evidence type="ECO:0000313" key="7">
    <source>
        <dbReference type="Proteomes" id="UP000236161"/>
    </source>
</evidence>
<sequence length="348" mass="38720">MDMKQESSCGDVGSPSSQRQAPSCESIPNFTAEELERATDGYSESRVVGHGDSSTVYKGILPGNNHVVAIKKWFPLRRIQVDQFTDEVKILFKLNHNHLVRILGCSLETPVPILVYEYVPNGTLHHHIHDRPGSLSWEARLRIAGETAGAVACVHSAIPGWPTHHRGIRSVDILLNNDLTAKVSDFAARLDRADCLVLERFFHSMKGYLEPDFFLLTSRLTQKSDVYCFGVVLAELLTGQKPVSAARTAEDKNLGVFFLKNLREGTLFEMLEARVREEGRPDAVKAVAEVAGRCLMPREEERPTMREIAEELQSIRRLEKNAWAAEAPDNFCSTCAGESGSDNGRTFA</sequence>
<evidence type="ECO:0000256" key="3">
    <source>
        <dbReference type="PROSITE-ProRule" id="PRU10141"/>
    </source>
</evidence>
<feature type="domain" description="Protein kinase" evidence="5">
    <location>
        <begin position="42"/>
        <end position="315"/>
    </location>
</feature>
<keyword evidence="7" id="KW-1185">Reference proteome</keyword>
<dbReference type="Proteomes" id="UP000236161">
    <property type="component" value="Unassembled WGS sequence"/>
</dbReference>
<accession>A0A2H9ZSI6</accession>
<keyword evidence="6" id="KW-0418">Kinase</keyword>
<name>A0A2H9ZSI6_9ASPA</name>
<feature type="binding site" evidence="3">
    <location>
        <position position="72"/>
    </location>
    <ligand>
        <name>ATP</name>
        <dbReference type="ChEBI" id="CHEBI:30616"/>
    </ligand>
</feature>
<evidence type="ECO:0000313" key="6">
    <source>
        <dbReference type="EMBL" id="PKA46238.1"/>
    </source>
</evidence>
<keyword evidence="1 3" id="KW-0547">Nucleotide-binding</keyword>
<dbReference type="AlphaFoldDB" id="A0A2H9ZSI6"/>
<dbReference type="GO" id="GO:0007166">
    <property type="term" value="P:cell surface receptor signaling pathway"/>
    <property type="evidence" value="ECO:0007669"/>
    <property type="project" value="InterPro"/>
</dbReference>
<dbReference type="GO" id="GO:0005524">
    <property type="term" value="F:ATP binding"/>
    <property type="evidence" value="ECO:0007669"/>
    <property type="project" value="UniProtKB-UniRule"/>
</dbReference>
<evidence type="ECO:0000256" key="2">
    <source>
        <dbReference type="ARBA" id="ARBA00022840"/>
    </source>
</evidence>
<dbReference type="InterPro" id="IPR011009">
    <property type="entry name" value="Kinase-like_dom_sf"/>
</dbReference>
<protein>
    <submittedName>
        <fullName evidence="6">Wall-associated receptor kinase 5</fullName>
        <ecNumber evidence="6">2.7.11.1</ecNumber>
    </submittedName>
</protein>
<evidence type="ECO:0000256" key="1">
    <source>
        <dbReference type="ARBA" id="ARBA00022741"/>
    </source>
</evidence>
<dbReference type="PANTHER" id="PTHR27005">
    <property type="entry name" value="WALL-ASSOCIATED RECEPTOR KINASE-LIKE 21"/>
    <property type="match status" value="1"/>
</dbReference>
<keyword evidence="6" id="KW-0808">Transferase</keyword>
<dbReference type="Gene3D" id="1.10.510.10">
    <property type="entry name" value="Transferase(Phosphotransferase) domain 1"/>
    <property type="match status" value="1"/>
</dbReference>
<dbReference type="InterPro" id="IPR017441">
    <property type="entry name" value="Protein_kinase_ATP_BS"/>
</dbReference>
<proteinExistence type="predicted"/>
<keyword evidence="2 3" id="KW-0067">ATP-binding</keyword>
<dbReference type="GO" id="GO:0004674">
    <property type="term" value="F:protein serine/threonine kinase activity"/>
    <property type="evidence" value="ECO:0007669"/>
    <property type="project" value="UniProtKB-EC"/>
</dbReference>
<dbReference type="EMBL" id="KZ454389">
    <property type="protein sequence ID" value="PKA46238.1"/>
    <property type="molecule type" value="Genomic_DNA"/>
</dbReference>
<keyword evidence="6" id="KW-0675">Receptor</keyword>
<gene>
    <name evidence="6" type="primary">WAK5</name>
    <name evidence="6" type="ORF">AXF42_Ash019989</name>
</gene>
<evidence type="ECO:0000256" key="4">
    <source>
        <dbReference type="SAM" id="MobiDB-lite"/>
    </source>
</evidence>
<dbReference type="Gene3D" id="3.30.200.20">
    <property type="entry name" value="Phosphorylase Kinase, domain 1"/>
    <property type="match status" value="1"/>
</dbReference>
<dbReference type="PROSITE" id="PS00107">
    <property type="entry name" value="PROTEIN_KINASE_ATP"/>
    <property type="match status" value="1"/>
</dbReference>
<dbReference type="InterPro" id="IPR001245">
    <property type="entry name" value="Ser-Thr/Tyr_kinase_cat_dom"/>
</dbReference>
<dbReference type="GO" id="GO:0005886">
    <property type="term" value="C:plasma membrane"/>
    <property type="evidence" value="ECO:0007669"/>
    <property type="project" value="TreeGrafter"/>
</dbReference>
<dbReference type="PROSITE" id="PS50011">
    <property type="entry name" value="PROTEIN_KINASE_DOM"/>
    <property type="match status" value="1"/>
</dbReference>
<dbReference type="PANTHER" id="PTHR27005:SF283">
    <property type="entry name" value="OS02G0633066 PROTEIN"/>
    <property type="match status" value="1"/>
</dbReference>
<feature type="compositionally biased region" description="Polar residues" evidence="4">
    <location>
        <begin position="14"/>
        <end position="24"/>
    </location>
</feature>
<dbReference type="SUPFAM" id="SSF56112">
    <property type="entry name" value="Protein kinase-like (PK-like)"/>
    <property type="match status" value="1"/>
</dbReference>
<dbReference type="InterPro" id="IPR045274">
    <property type="entry name" value="WAK-like"/>
</dbReference>
<dbReference type="InterPro" id="IPR000719">
    <property type="entry name" value="Prot_kinase_dom"/>
</dbReference>
<dbReference type="Pfam" id="PF07714">
    <property type="entry name" value="PK_Tyr_Ser-Thr"/>
    <property type="match status" value="1"/>
</dbReference>